<dbReference type="GO" id="GO:0000774">
    <property type="term" value="F:adenyl-nucleotide exchange factor activity"/>
    <property type="evidence" value="ECO:0007669"/>
    <property type="project" value="InterPro"/>
</dbReference>
<dbReference type="GO" id="GO:0042803">
    <property type="term" value="F:protein homodimerization activity"/>
    <property type="evidence" value="ECO:0007669"/>
    <property type="project" value="InterPro"/>
</dbReference>
<accession>A0A9N8HYR7</accession>
<protein>
    <recommendedName>
        <fullName evidence="4">GrpE protein homolog</fullName>
    </recommendedName>
</protein>
<evidence type="ECO:0000313" key="7">
    <source>
        <dbReference type="EMBL" id="CAB9527743.1"/>
    </source>
</evidence>
<dbReference type="GO" id="GO:0051082">
    <property type="term" value="F:unfolded protein binding"/>
    <property type="evidence" value="ECO:0007669"/>
    <property type="project" value="TreeGrafter"/>
</dbReference>
<evidence type="ECO:0000313" key="8">
    <source>
        <dbReference type="Proteomes" id="UP001153069"/>
    </source>
</evidence>
<feature type="region of interest" description="Disordered" evidence="6">
    <location>
        <begin position="52"/>
        <end position="98"/>
    </location>
</feature>
<dbReference type="Pfam" id="PF01025">
    <property type="entry name" value="GrpE"/>
    <property type="match status" value="1"/>
</dbReference>
<dbReference type="Gene3D" id="2.30.22.10">
    <property type="entry name" value="Head domain of nucleotide exchange factor GrpE"/>
    <property type="match status" value="1"/>
</dbReference>
<dbReference type="CDD" id="cd00446">
    <property type="entry name" value="GrpE"/>
    <property type="match status" value="1"/>
</dbReference>
<dbReference type="Proteomes" id="UP001153069">
    <property type="component" value="Unassembled WGS sequence"/>
</dbReference>
<reference evidence="7" key="1">
    <citation type="submission" date="2020-06" db="EMBL/GenBank/DDBJ databases">
        <authorList>
            <consortium name="Plant Systems Biology data submission"/>
        </authorList>
    </citation>
    <scope>NUCLEOTIDE SEQUENCE</scope>
    <source>
        <strain evidence="7">D6</strain>
    </source>
</reference>
<keyword evidence="8" id="KW-1185">Reference proteome</keyword>
<keyword evidence="3 4" id="KW-0143">Chaperone</keyword>
<comment type="subcellular location">
    <subcellularLocation>
        <location evidence="1 4">Mitochondrion matrix</location>
    </subcellularLocation>
</comment>
<comment type="caution">
    <text evidence="7">The sequence shown here is derived from an EMBL/GenBank/DDBJ whole genome shotgun (WGS) entry which is preliminary data.</text>
</comment>
<dbReference type="OrthoDB" id="201635at2759"/>
<sequence length="250" mass="27599">MSSRVVSRVAPKYVQALLRPATPLARPTSSLLMSHAKSSSQQVAFQLASAPSARFFSDKTTTPPPPTEEEKPATEDATEETAPATEEAEPEVNREEQLEEDLKAAKDQLLRSLAEQENTRRIAKRDVQDARNFAVKSFAKSLLEVSDNLSRALEVVPEELRKDTENNPTLATLYEGIEMTETGLMKAFESNGLKKFGTVGDVFDPNKHEALYEYPDAQKTPGTVGQVIKIGFLLNDRVLRPAEVGVVKKE</sequence>
<evidence type="ECO:0000256" key="2">
    <source>
        <dbReference type="ARBA" id="ARBA00009054"/>
    </source>
</evidence>
<dbReference type="PANTHER" id="PTHR21237:SF23">
    <property type="entry name" value="GRPE PROTEIN HOMOLOG, MITOCHONDRIAL"/>
    <property type="match status" value="1"/>
</dbReference>
<dbReference type="EMBL" id="CAICTM010002059">
    <property type="protein sequence ID" value="CAB9527743.1"/>
    <property type="molecule type" value="Genomic_DNA"/>
</dbReference>
<dbReference type="GO" id="GO:0001405">
    <property type="term" value="C:PAM complex, Tim23 associated import motor"/>
    <property type="evidence" value="ECO:0007669"/>
    <property type="project" value="TreeGrafter"/>
</dbReference>
<dbReference type="InterPro" id="IPR000740">
    <property type="entry name" value="GrpE"/>
</dbReference>
<dbReference type="Gene3D" id="3.90.20.20">
    <property type="match status" value="1"/>
</dbReference>
<evidence type="ECO:0000256" key="4">
    <source>
        <dbReference type="RuleBase" id="RU000640"/>
    </source>
</evidence>
<keyword evidence="4" id="KW-0496">Mitochondrion</keyword>
<comment type="similarity">
    <text evidence="2 5">Belongs to the GrpE family.</text>
</comment>
<dbReference type="GO" id="GO:0030150">
    <property type="term" value="P:protein import into mitochondrial matrix"/>
    <property type="evidence" value="ECO:0007669"/>
    <property type="project" value="TreeGrafter"/>
</dbReference>
<dbReference type="HAMAP" id="MF_01151">
    <property type="entry name" value="GrpE"/>
    <property type="match status" value="1"/>
</dbReference>
<dbReference type="InterPro" id="IPR013805">
    <property type="entry name" value="GrpE_CC"/>
</dbReference>
<organism evidence="7 8">
    <name type="scientific">Seminavis robusta</name>
    <dbReference type="NCBI Taxonomy" id="568900"/>
    <lineage>
        <taxon>Eukaryota</taxon>
        <taxon>Sar</taxon>
        <taxon>Stramenopiles</taxon>
        <taxon>Ochrophyta</taxon>
        <taxon>Bacillariophyta</taxon>
        <taxon>Bacillariophyceae</taxon>
        <taxon>Bacillariophycidae</taxon>
        <taxon>Naviculales</taxon>
        <taxon>Naviculaceae</taxon>
        <taxon>Seminavis</taxon>
    </lineage>
</organism>
<dbReference type="AlphaFoldDB" id="A0A9N8HYR7"/>
<evidence type="ECO:0000256" key="6">
    <source>
        <dbReference type="SAM" id="MobiDB-lite"/>
    </source>
</evidence>
<dbReference type="SUPFAM" id="SSF58014">
    <property type="entry name" value="Coiled-coil domain of nucleotide exchange factor GrpE"/>
    <property type="match status" value="1"/>
</dbReference>
<evidence type="ECO:0000256" key="5">
    <source>
        <dbReference type="RuleBase" id="RU004478"/>
    </source>
</evidence>
<evidence type="ECO:0000256" key="3">
    <source>
        <dbReference type="ARBA" id="ARBA00023186"/>
    </source>
</evidence>
<dbReference type="FunFam" id="2.30.22.10:FF:000002">
    <property type="entry name" value="GrpE protein homolog"/>
    <property type="match status" value="1"/>
</dbReference>
<gene>
    <name evidence="7" type="ORF">SEMRO_2061_G312990.1</name>
</gene>
<dbReference type="PANTHER" id="PTHR21237">
    <property type="entry name" value="GRPE PROTEIN"/>
    <property type="match status" value="1"/>
</dbReference>
<comment type="function">
    <text evidence="4">Essential component of the PAM complex, a complex required for the translocation of transit peptide-containing proteins from the inner membrane into the mitochondrial matrix in an ATP-dependent manner.</text>
</comment>
<evidence type="ECO:0000256" key="1">
    <source>
        <dbReference type="ARBA" id="ARBA00004305"/>
    </source>
</evidence>
<dbReference type="InterPro" id="IPR009012">
    <property type="entry name" value="GrpE_head"/>
</dbReference>
<name>A0A9N8HYR7_9STRA</name>
<dbReference type="SUPFAM" id="SSF51064">
    <property type="entry name" value="Head domain of nucleotide exchange factor GrpE"/>
    <property type="match status" value="1"/>
</dbReference>
<dbReference type="PROSITE" id="PS01071">
    <property type="entry name" value="GRPE"/>
    <property type="match status" value="1"/>
</dbReference>
<proteinExistence type="inferred from homology"/>
<dbReference type="GO" id="GO:0051087">
    <property type="term" value="F:protein-folding chaperone binding"/>
    <property type="evidence" value="ECO:0007669"/>
    <property type="project" value="InterPro"/>
</dbReference>
<dbReference type="PRINTS" id="PR00773">
    <property type="entry name" value="GRPEPROTEIN"/>
</dbReference>
<dbReference type="GO" id="GO:0006457">
    <property type="term" value="P:protein folding"/>
    <property type="evidence" value="ECO:0007669"/>
    <property type="project" value="InterPro"/>
</dbReference>